<dbReference type="InterPro" id="IPR010290">
    <property type="entry name" value="TM_effector"/>
</dbReference>
<feature type="transmembrane region" description="Helical" evidence="7">
    <location>
        <begin position="321"/>
        <end position="344"/>
    </location>
</feature>
<reference evidence="8" key="1">
    <citation type="submission" date="2023-01" db="EMBL/GenBank/DDBJ databases">
        <title>The diversity of Class Acidimicrobiia in South China Sea sediment environments and the proposal of Iamia marina sp. nov., a novel species of the genus Iamia.</title>
        <authorList>
            <person name="He Y."/>
            <person name="Tian X."/>
        </authorList>
    </citation>
    <scope>NUCLEOTIDE SEQUENCE</scope>
    <source>
        <strain evidence="8">DSM 19957</strain>
    </source>
</reference>
<keyword evidence="5 7" id="KW-1133">Transmembrane helix</keyword>
<feature type="transmembrane region" description="Helical" evidence="7">
    <location>
        <begin position="356"/>
        <end position="377"/>
    </location>
</feature>
<feature type="transmembrane region" description="Helical" evidence="7">
    <location>
        <begin position="383"/>
        <end position="403"/>
    </location>
</feature>
<organism evidence="8 9">
    <name type="scientific">Iamia majanohamensis</name>
    <dbReference type="NCBI Taxonomy" id="467976"/>
    <lineage>
        <taxon>Bacteria</taxon>
        <taxon>Bacillati</taxon>
        <taxon>Actinomycetota</taxon>
        <taxon>Acidimicrobiia</taxon>
        <taxon>Acidimicrobiales</taxon>
        <taxon>Iamiaceae</taxon>
        <taxon>Iamia</taxon>
    </lineage>
</organism>
<feature type="transmembrane region" description="Helical" evidence="7">
    <location>
        <begin position="114"/>
        <end position="134"/>
    </location>
</feature>
<evidence type="ECO:0000256" key="4">
    <source>
        <dbReference type="ARBA" id="ARBA00022692"/>
    </source>
</evidence>
<feature type="transmembrane region" description="Helical" evidence="7">
    <location>
        <begin position="53"/>
        <end position="73"/>
    </location>
</feature>
<evidence type="ECO:0000313" key="9">
    <source>
        <dbReference type="Proteomes" id="UP001216390"/>
    </source>
</evidence>
<dbReference type="EMBL" id="CP116942">
    <property type="protein sequence ID" value="WCO66540.1"/>
    <property type="molecule type" value="Genomic_DNA"/>
</dbReference>
<dbReference type="PANTHER" id="PTHR23513">
    <property type="entry name" value="INTEGRAL MEMBRANE EFFLUX PROTEIN-RELATED"/>
    <property type="match status" value="1"/>
</dbReference>
<keyword evidence="9" id="KW-1185">Reference proteome</keyword>
<feature type="transmembrane region" description="Helical" evidence="7">
    <location>
        <begin position="85"/>
        <end position="108"/>
    </location>
</feature>
<dbReference type="AlphaFoldDB" id="A0AAE9Y552"/>
<evidence type="ECO:0000256" key="6">
    <source>
        <dbReference type="ARBA" id="ARBA00023136"/>
    </source>
</evidence>
<feature type="transmembrane region" description="Helical" evidence="7">
    <location>
        <begin position="291"/>
        <end position="309"/>
    </location>
</feature>
<comment type="subcellular location">
    <subcellularLocation>
        <location evidence="1">Cell membrane</location>
        <topology evidence="1">Multi-pass membrane protein</topology>
    </subcellularLocation>
</comment>
<evidence type="ECO:0000313" key="8">
    <source>
        <dbReference type="EMBL" id="WCO66540.1"/>
    </source>
</evidence>
<dbReference type="Proteomes" id="UP001216390">
    <property type="component" value="Chromosome"/>
</dbReference>
<evidence type="ECO:0000256" key="1">
    <source>
        <dbReference type="ARBA" id="ARBA00004651"/>
    </source>
</evidence>
<evidence type="ECO:0000256" key="3">
    <source>
        <dbReference type="ARBA" id="ARBA00022475"/>
    </source>
</evidence>
<dbReference type="SUPFAM" id="SSF103473">
    <property type="entry name" value="MFS general substrate transporter"/>
    <property type="match status" value="1"/>
</dbReference>
<sequence>MAERARAEDEATRRLRALPHMRSLLVAELSSSLGSTMALLGIAYLSYDASRSVLHTVLVSAAYSLPMATFGMVAGRLAQRVERRLLLVGCYGAKILLYSAMAALAAAGELGVPELMVAAVLAGTTSAFTTPAWMEYERDLVPADRLAEVNGALGGAAAAAGLAGSVLGGALMSAVGVWSVFALDAASYLPYVWVIFRTRVPGRSAPTTGRISFRQTTAYVRAHPALWQAFGRIALLSLLVAPVVQLLPAVASQISASRSTLGTLTAFYGVGAMSVAWVIHVLERRFAPQRIIDVSFLATSAILLAFGLFGDPLDPPVVWGFLAASLVPLGLLLSLGQSVIASIVQVRVEEQMEGPVFALYAIVYTLVAPAGGLALGWVADTRAVWTAVTVAGVGMVALTAVLWSRQLLAARAEAPPEGPLHHRATRFRLHHAQSGAFPLVHHEHVRRAAAAARGDGRPAPHQRG</sequence>
<keyword evidence="3" id="KW-1003">Cell membrane</keyword>
<feature type="transmembrane region" description="Helical" evidence="7">
    <location>
        <begin position="233"/>
        <end position="254"/>
    </location>
</feature>
<dbReference type="Pfam" id="PF05977">
    <property type="entry name" value="MFS_3"/>
    <property type="match status" value="1"/>
</dbReference>
<dbReference type="KEGG" id="ima:PO878_18745"/>
<feature type="transmembrane region" description="Helical" evidence="7">
    <location>
        <begin position="177"/>
        <end position="196"/>
    </location>
</feature>
<evidence type="ECO:0000256" key="7">
    <source>
        <dbReference type="SAM" id="Phobius"/>
    </source>
</evidence>
<feature type="transmembrane region" description="Helical" evidence="7">
    <location>
        <begin position="146"/>
        <end position="171"/>
    </location>
</feature>
<feature type="transmembrane region" description="Helical" evidence="7">
    <location>
        <begin position="260"/>
        <end position="279"/>
    </location>
</feature>
<accession>A0AAE9Y552</accession>
<keyword evidence="4 7" id="KW-0812">Transmembrane</keyword>
<evidence type="ECO:0000256" key="5">
    <source>
        <dbReference type="ARBA" id="ARBA00022989"/>
    </source>
</evidence>
<dbReference type="Gene3D" id="1.20.1250.20">
    <property type="entry name" value="MFS general substrate transporter like domains"/>
    <property type="match status" value="1"/>
</dbReference>
<proteinExistence type="predicted"/>
<keyword evidence="6 7" id="KW-0472">Membrane</keyword>
<evidence type="ECO:0000256" key="2">
    <source>
        <dbReference type="ARBA" id="ARBA00022448"/>
    </source>
</evidence>
<dbReference type="RefSeq" id="WP_272736063.1">
    <property type="nucleotide sequence ID" value="NZ_CP116942.1"/>
</dbReference>
<feature type="transmembrane region" description="Helical" evidence="7">
    <location>
        <begin position="23"/>
        <end position="47"/>
    </location>
</feature>
<dbReference type="CDD" id="cd06173">
    <property type="entry name" value="MFS_MefA_like"/>
    <property type="match status" value="1"/>
</dbReference>
<gene>
    <name evidence="8" type="ORF">PO878_18745</name>
</gene>
<name>A0AAE9Y552_9ACTN</name>
<keyword evidence="2" id="KW-0813">Transport</keyword>
<protein>
    <submittedName>
        <fullName evidence="8">MFS transporter</fullName>
    </submittedName>
</protein>
<dbReference type="GO" id="GO:0005886">
    <property type="term" value="C:plasma membrane"/>
    <property type="evidence" value="ECO:0007669"/>
    <property type="project" value="UniProtKB-SubCell"/>
</dbReference>
<dbReference type="PANTHER" id="PTHR23513:SF11">
    <property type="entry name" value="STAPHYLOFERRIN A TRANSPORTER"/>
    <property type="match status" value="1"/>
</dbReference>
<dbReference type="InterPro" id="IPR036259">
    <property type="entry name" value="MFS_trans_sf"/>
</dbReference>